<comment type="caution">
    <text evidence="1">The sequence shown here is derived from an EMBL/GenBank/DDBJ whole genome shotgun (WGS) entry which is preliminary data.</text>
</comment>
<dbReference type="RefSeq" id="WP_186346918.1">
    <property type="nucleotide sequence ID" value="NZ_BMMR01000002.1"/>
</dbReference>
<dbReference type="EMBL" id="JACMYC010000010">
    <property type="protein sequence ID" value="MBC2961711.1"/>
    <property type="molecule type" value="Genomic_DNA"/>
</dbReference>
<reference evidence="1 2" key="1">
    <citation type="submission" date="2020-08" db="EMBL/GenBank/DDBJ databases">
        <title>novel species in genus Nocardioides.</title>
        <authorList>
            <person name="Zhang G."/>
        </authorList>
    </citation>
    <scope>NUCLEOTIDE SEQUENCE [LARGE SCALE GENOMIC DNA]</scope>
    <source>
        <strain evidence="1 2">SC8A-24</strain>
    </source>
</reference>
<evidence type="ECO:0000313" key="1">
    <source>
        <dbReference type="EMBL" id="MBC2961711.1"/>
    </source>
</evidence>
<dbReference type="Gene3D" id="3.40.50.1820">
    <property type="entry name" value="alpha/beta hydrolase"/>
    <property type="match status" value="1"/>
</dbReference>
<sequence length="447" mass="45431">MSDATPPAGAPEEEPTVPRDAVEAADLADKYDRMTRLAALFEAAGEEARARASLGAEMLGDPAVADSAEVAQGTWSEVERDVLAATGDKHGLLARSAELDADAVVVRATVATYRWIDELAEEASRTMGAIAGRAIGYLAPEVALGGPVVSAGLIETDALDRDGVAAYLSELAQEHPELLEHVSGRGGLLDGLSMRSLLTVGLLAGETGKAAARGGLRALGIDELRTDLGAALRDVAGGVVTDPAEAPVAEGPVVGGAPRGLAGLMTALEEVAASVAVERVGESRYIAYLPGPGGGGRRLRLVSGDPTPYAVQVVRAVEAAVAEDPAARVMLVGSAQGGVTAAEVAAAAPSFTVEQVVTAGAPAAQTTRVPEPTRVLALEDRADPVALLGSLLNLETPNRLTVVFDAAAVDRSADSTYVAGGRAADAAEHPAVRAELDRLASLGYLIG</sequence>
<dbReference type="InterPro" id="IPR029058">
    <property type="entry name" value="AB_hydrolase_fold"/>
</dbReference>
<name>A0ABR6UB92_9ACTN</name>
<organism evidence="1 2">
    <name type="scientific">Nocardioides deserti</name>
    <dbReference type="NCBI Taxonomy" id="1588644"/>
    <lineage>
        <taxon>Bacteria</taxon>
        <taxon>Bacillati</taxon>
        <taxon>Actinomycetota</taxon>
        <taxon>Actinomycetes</taxon>
        <taxon>Propionibacteriales</taxon>
        <taxon>Nocardioidaceae</taxon>
        <taxon>Nocardioides</taxon>
    </lineage>
</organism>
<gene>
    <name evidence="1" type="ORF">H7344_15535</name>
</gene>
<keyword evidence="2" id="KW-1185">Reference proteome</keyword>
<dbReference type="SUPFAM" id="SSF53474">
    <property type="entry name" value="alpha/beta-Hydrolases"/>
    <property type="match status" value="1"/>
</dbReference>
<accession>A0ABR6UB92</accession>
<protein>
    <submittedName>
        <fullName evidence="1">Uncharacterized protein</fullName>
    </submittedName>
</protein>
<dbReference type="Proteomes" id="UP000604001">
    <property type="component" value="Unassembled WGS sequence"/>
</dbReference>
<proteinExistence type="predicted"/>
<evidence type="ECO:0000313" key="2">
    <source>
        <dbReference type="Proteomes" id="UP000604001"/>
    </source>
</evidence>